<keyword evidence="3" id="KW-1185">Reference proteome</keyword>
<dbReference type="Proteomes" id="UP000815677">
    <property type="component" value="Unassembled WGS sequence"/>
</dbReference>
<dbReference type="InterPro" id="IPR029058">
    <property type="entry name" value="AB_hydrolase_fold"/>
</dbReference>
<sequence>MSLSLWTSTKLHSVRNVPVGTQTKGLKLARGRRENPHRTSKIFRVLPQLGREFNDNGHIGSRKTALMKSILAVLAVTSIALASPGAAPVVDLGDAKYQGFVDEHNITNFLGIRYAAAPTGDLRWRAPV</sequence>
<feature type="non-terminal residue" evidence="2">
    <location>
        <position position="128"/>
    </location>
</feature>
<name>A0ABQ0L3D2_MYCCL</name>
<gene>
    <name evidence="2" type="ORF">MCHLO_03230</name>
</gene>
<evidence type="ECO:0000313" key="2">
    <source>
        <dbReference type="EMBL" id="GAT45665.1"/>
    </source>
</evidence>
<protein>
    <recommendedName>
        <fullName evidence="4">Carboxylesterase type B domain-containing protein</fullName>
    </recommendedName>
</protein>
<evidence type="ECO:0008006" key="4">
    <source>
        <dbReference type="Google" id="ProtNLM"/>
    </source>
</evidence>
<organism evidence="2 3">
    <name type="scientific">Mycena chlorophos</name>
    <name type="common">Agaric fungus</name>
    <name type="synonym">Agaricus chlorophos</name>
    <dbReference type="NCBI Taxonomy" id="658473"/>
    <lineage>
        <taxon>Eukaryota</taxon>
        <taxon>Fungi</taxon>
        <taxon>Dikarya</taxon>
        <taxon>Basidiomycota</taxon>
        <taxon>Agaricomycotina</taxon>
        <taxon>Agaricomycetes</taxon>
        <taxon>Agaricomycetidae</taxon>
        <taxon>Agaricales</taxon>
        <taxon>Marasmiineae</taxon>
        <taxon>Mycenaceae</taxon>
        <taxon>Mycena</taxon>
    </lineage>
</organism>
<reference evidence="2" key="1">
    <citation type="submission" date="2014-09" db="EMBL/GenBank/DDBJ databases">
        <title>Genome sequence of the luminous mushroom Mycena chlorophos for searching fungal bioluminescence genes.</title>
        <authorList>
            <person name="Tanaka Y."/>
            <person name="Kasuga D."/>
            <person name="Oba Y."/>
            <person name="Hase S."/>
            <person name="Sato K."/>
            <person name="Oba Y."/>
            <person name="Sakakibara Y."/>
        </authorList>
    </citation>
    <scope>NUCLEOTIDE SEQUENCE</scope>
</reference>
<evidence type="ECO:0000313" key="3">
    <source>
        <dbReference type="Proteomes" id="UP000815677"/>
    </source>
</evidence>
<evidence type="ECO:0000256" key="1">
    <source>
        <dbReference type="SAM" id="Phobius"/>
    </source>
</evidence>
<feature type="transmembrane region" description="Helical" evidence="1">
    <location>
        <begin position="70"/>
        <end position="90"/>
    </location>
</feature>
<proteinExistence type="predicted"/>
<dbReference type="SUPFAM" id="SSF53474">
    <property type="entry name" value="alpha/beta-Hydrolases"/>
    <property type="match status" value="1"/>
</dbReference>
<accession>A0ABQ0L3D2</accession>
<dbReference type="EMBL" id="DF841676">
    <property type="protein sequence ID" value="GAT45665.1"/>
    <property type="molecule type" value="Genomic_DNA"/>
</dbReference>
<keyword evidence="1" id="KW-1133">Transmembrane helix</keyword>
<dbReference type="Gene3D" id="3.40.50.1820">
    <property type="entry name" value="alpha/beta hydrolase"/>
    <property type="match status" value="1"/>
</dbReference>
<keyword evidence="1" id="KW-0472">Membrane</keyword>
<keyword evidence="1" id="KW-0812">Transmembrane</keyword>